<dbReference type="NCBIfam" id="TIGR03087">
    <property type="entry name" value="stp1"/>
    <property type="match status" value="1"/>
</dbReference>
<sequence length="404" mass="45834">MKILYLAHRVPYPPNKGEKLRTYHQIRNLIENGAEVTLLCPIEKDIEVAYCEQLQQEHAECNVYYFKVVPKLCRYLRALLLNSSISEAFFYSNALLQNLRAIPLKTPFDAVICTASSMAPYVKKSRRTLSGKTKIIMDFMDLDSNKWTQYAAKSSFWMRMVYVREARKVAELEKLVAVSFDTAFLVAEPETRLFLTSQPNASCRVLTVGNGIDPSEFHPPLKPPKISPPHLLFAGVMDYAPNVDAVMWFFEHVWRLVIARWPESKFTIAGMNPTPAIQALGENDGIEVTGYVTEILPYFHRSSLFVAPFRMARGIQNKILQAMACGLPVVTTSMGADGIAYDDGRNLFIADTASSFFQRIEYLTNDPSHYNQVRQEALITINRNYSWAGQLKPLRELLGIDKAV</sequence>
<dbReference type="SUPFAM" id="SSF53756">
    <property type="entry name" value="UDP-Glycosyltransferase/glycogen phosphorylase"/>
    <property type="match status" value="1"/>
</dbReference>
<keyword evidence="2 3" id="KW-0808">Transferase</keyword>
<dbReference type="Pfam" id="PF13692">
    <property type="entry name" value="Glyco_trans_1_4"/>
    <property type="match status" value="1"/>
</dbReference>
<name>A0ABZ0SDH4_9GAMM</name>
<keyword evidence="3" id="KW-0675">Receptor</keyword>
<evidence type="ECO:0000256" key="2">
    <source>
        <dbReference type="ARBA" id="ARBA00022679"/>
    </source>
</evidence>
<evidence type="ECO:0000313" key="4">
    <source>
        <dbReference type="Proteomes" id="UP001432180"/>
    </source>
</evidence>
<gene>
    <name evidence="3" type="ORF">Thiowin_02666</name>
</gene>
<evidence type="ECO:0000256" key="1">
    <source>
        <dbReference type="ARBA" id="ARBA00022676"/>
    </source>
</evidence>
<protein>
    <submittedName>
        <fullName evidence="3">Sugar transferase, PEP-CTERM/EpsH1 system associated</fullName>
    </submittedName>
</protein>
<organism evidence="3 4">
    <name type="scientific">Thiorhodovibrio winogradskyi</name>
    <dbReference type="NCBI Taxonomy" id="77007"/>
    <lineage>
        <taxon>Bacteria</taxon>
        <taxon>Pseudomonadati</taxon>
        <taxon>Pseudomonadota</taxon>
        <taxon>Gammaproteobacteria</taxon>
        <taxon>Chromatiales</taxon>
        <taxon>Chromatiaceae</taxon>
        <taxon>Thiorhodovibrio</taxon>
    </lineage>
</organism>
<dbReference type="Proteomes" id="UP001432180">
    <property type="component" value="Chromosome"/>
</dbReference>
<keyword evidence="4" id="KW-1185">Reference proteome</keyword>
<dbReference type="CDD" id="cd03801">
    <property type="entry name" value="GT4_PimA-like"/>
    <property type="match status" value="1"/>
</dbReference>
<dbReference type="PANTHER" id="PTHR12526:SF510">
    <property type="entry name" value="D-INOSITOL 3-PHOSPHATE GLYCOSYLTRANSFERASE"/>
    <property type="match status" value="1"/>
</dbReference>
<dbReference type="Gene3D" id="3.40.50.2000">
    <property type="entry name" value="Glycogen Phosphorylase B"/>
    <property type="match status" value="2"/>
</dbReference>
<dbReference type="RefSeq" id="WP_328983447.1">
    <property type="nucleotide sequence ID" value="NZ_CP121472.1"/>
</dbReference>
<dbReference type="GO" id="GO:0016740">
    <property type="term" value="F:transferase activity"/>
    <property type="evidence" value="ECO:0007669"/>
    <property type="project" value="UniProtKB-KW"/>
</dbReference>
<accession>A0ABZ0SDH4</accession>
<dbReference type="InterPro" id="IPR017521">
    <property type="entry name" value="Sugar_tfrase_PEP-CTERM_Stp1"/>
</dbReference>
<dbReference type="PANTHER" id="PTHR12526">
    <property type="entry name" value="GLYCOSYLTRANSFERASE"/>
    <property type="match status" value="1"/>
</dbReference>
<keyword evidence="1" id="KW-0328">Glycosyltransferase</keyword>
<reference evidence="3 4" key="1">
    <citation type="journal article" date="2023" name="Microorganisms">
        <title>Thiorhodovibrio frisius and Trv. litoralis spp. nov., Two Novel Members from a Clade of Fastidious Purple Sulfur Bacteria That Exhibit Unique Red-Shifted Light-Harvesting Capabilities.</title>
        <authorList>
            <person name="Methner A."/>
            <person name="Kuzyk S.B."/>
            <person name="Petersen J."/>
            <person name="Bauer S."/>
            <person name="Brinkmann H."/>
            <person name="Sichau K."/>
            <person name="Wanner G."/>
            <person name="Wolf J."/>
            <person name="Neumann-Schaal M."/>
            <person name="Henke P."/>
            <person name="Tank M."/>
            <person name="Sproer C."/>
            <person name="Bunk B."/>
            <person name="Overmann J."/>
        </authorList>
    </citation>
    <scope>NUCLEOTIDE SEQUENCE [LARGE SCALE GENOMIC DNA]</scope>
    <source>
        <strain evidence="3 4">DSM 6702</strain>
    </source>
</reference>
<dbReference type="EMBL" id="CP121472">
    <property type="protein sequence ID" value="WPL17635.1"/>
    <property type="molecule type" value="Genomic_DNA"/>
</dbReference>
<evidence type="ECO:0000313" key="3">
    <source>
        <dbReference type="EMBL" id="WPL17635.1"/>
    </source>
</evidence>
<proteinExistence type="predicted"/>